<dbReference type="OrthoDB" id="427030at2759"/>
<gene>
    <name evidence="8" type="ORF">M409DRAFT_26762</name>
</gene>
<dbReference type="GO" id="GO:0000981">
    <property type="term" value="F:DNA-binding transcription factor activity, RNA polymerase II-specific"/>
    <property type="evidence" value="ECO:0007669"/>
    <property type="project" value="TreeGrafter"/>
</dbReference>
<feature type="region of interest" description="Disordered" evidence="6">
    <location>
        <begin position="1"/>
        <end position="42"/>
    </location>
</feature>
<evidence type="ECO:0000313" key="8">
    <source>
        <dbReference type="EMBL" id="KAF2162910.1"/>
    </source>
</evidence>
<keyword evidence="9" id="KW-1185">Reference proteome</keyword>
<dbReference type="PROSITE" id="PS50157">
    <property type="entry name" value="ZINC_FINGER_C2H2_2"/>
    <property type="match status" value="2"/>
</dbReference>
<feature type="domain" description="C2H2-type" evidence="7">
    <location>
        <begin position="368"/>
        <end position="396"/>
    </location>
</feature>
<dbReference type="Proteomes" id="UP000799537">
    <property type="component" value="Unassembled WGS sequence"/>
</dbReference>
<dbReference type="AlphaFoldDB" id="A0A6A6C9H1"/>
<keyword evidence="2" id="KW-0677">Repeat</keyword>
<dbReference type="RefSeq" id="XP_033663799.1">
    <property type="nucleotide sequence ID" value="XM_033808257.1"/>
</dbReference>
<evidence type="ECO:0000256" key="1">
    <source>
        <dbReference type="ARBA" id="ARBA00022723"/>
    </source>
</evidence>
<dbReference type="GO" id="GO:0008270">
    <property type="term" value="F:zinc ion binding"/>
    <property type="evidence" value="ECO:0007669"/>
    <property type="project" value="UniProtKB-KW"/>
</dbReference>
<organism evidence="8 9">
    <name type="scientific">Zasmidium cellare ATCC 36951</name>
    <dbReference type="NCBI Taxonomy" id="1080233"/>
    <lineage>
        <taxon>Eukaryota</taxon>
        <taxon>Fungi</taxon>
        <taxon>Dikarya</taxon>
        <taxon>Ascomycota</taxon>
        <taxon>Pezizomycotina</taxon>
        <taxon>Dothideomycetes</taxon>
        <taxon>Dothideomycetidae</taxon>
        <taxon>Mycosphaerellales</taxon>
        <taxon>Mycosphaerellaceae</taxon>
        <taxon>Zasmidium</taxon>
    </lineage>
</organism>
<dbReference type="GO" id="GO:0005634">
    <property type="term" value="C:nucleus"/>
    <property type="evidence" value="ECO:0007669"/>
    <property type="project" value="TreeGrafter"/>
</dbReference>
<evidence type="ECO:0000313" key="9">
    <source>
        <dbReference type="Proteomes" id="UP000799537"/>
    </source>
</evidence>
<dbReference type="Gene3D" id="3.30.160.60">
    <property type="entry name" value="Classic Zinc Finger"/>
    <property type="match status" value="2"/>
</dbReference>
<evidence type="ECO:0000256" key="5">
    <source>
        <dbReference type="PROSITE-ProRule" id="PRU00042"/>
    </source>
</evidence>
<dbReference type="PROSITE" id="PS00028">
    <property type="entry name" value="ZINC_FINGER_C2H2_1"/>
    <property type="match status" value="1"/>
</dbReference>
<sequence>MKPVDIPLSRRLRNGQRFHDLSSDPPYAPPTRALPSVPQIDTPIQGYQLTASDSDIQDSTQRDASGLVGVPPAELELPWGQYTALSTLLNGLGNLAEADDFGSTPSLSPPEPSGVKRNVPEDGVGEQPERPLKTARVAPSADPELANLTSDEYYDGLVLAPAHLDNGTIDGRYHCSCGKSYTRRFRLNDHLQLSNGAARYVCSLCPATFKRDDSRLRHERTAHLGEKWPCPICFRTFRADYIHQHLRSKGNGCREALAAALRVQGTPESKPLTGPVYYQYWTALPCAEYPYVEPQSPSGPSEHVVQGIDVDTFAERFLRDHPPKVPPASVYRSSREPCNICGEEFDPDEDDLIRHIQQHSIELATRPFCCEDCNIDFAFAKDLTRHRKLAATGHCGFHFDHDGECWGHHPGDFWGMTRRLEAWETCQIRAHRLVILQLLLERLEYRRAARFSLNDCFSELGCLKTMDRFSKISINSFSSVPAWVKMSDDGEVEELARRLGLLNVSGKNRASMIVPSRPRPESMVLDMASDGQSGAEEQHLPLNLHDAQADISLPGRSTYFQMVGKLRKPSESAAPSQNRFRQAANNAAKFLKASNSHGREMRHLGSTTR</sequence>
<dbReference type="PANTHER" id="PTHR24408">
    <property type="entry name" value="ZINC FINGER PROTEIN"/>
    <property type="match status" value="1"/>
</dbReference>
<accession>A0A6A6C9H1</accession>
<dbReference type="InterPro" id="IPR036236">
    <property type="entry name" value="Znf_C2H2_sf"/>
</dbReference>
<feature type="domain" description="C2H2-type" evidence="7">
    <location>
        <begin position="200"/>
        <end position="228"/>
    </location>
</feature>
<evidence type="ECO:0000259" key="7">
    <source>
        <dbReference type="PROSITE" id="PS50157"/>
    </source>
</evidence>
<proteinExistence type="predicted"/>
<reference evidence="8" key="1">
    <citation type="journal article" date="2020" name="Stud. Mycol.">
        <title>101 Dothideomycetes genomes: a test case for predicting lifestyles and emergence of pathogens.</title>
        <authorList>
            <person name="Haridas S."/>
            <person name="Albert R."/>
            <person name="Binder M."/>
            <person name="Bloem J."/>
            <person name="Labutti K."/>
            <person name="Salamov A."/>
            <person name="Andreopoulos B."/>
            <person name="Baker S."/>
            <person name="Barry K."/>
            <person name="Bills G."/>
            <person name="Bluhm B."/>
            <person name="Cannon C."/>
            <person name="Castanera R."/>
            <person name="Culley D."/>
            <person name="Daum C."/>
            <person name="Ezra D."/>
            <person name="Gonzalez J."/>
            <person name="Henrissat B."/>
            <person name="Kuo A."/>
            <person name="Liang C."/>
            <person name="Lipzen A."/>
            <person name="Lutzoni F."/>
            <person name="Magnuson J."/>
            <person name="Mondo S."/>
            <person name="Nolan M."/>
            <person name="Ohm R."/>
            <person name="Pangilinan J."/>
            <person name="Park H.-J."/>
            <person name="Ramirez L."/>
            <person name="Alfaro M."/>
            <person name="Sun H."/>
            <person name="Tritt A."/>
            <person name="Yoshinaga Y."/>
            <person name="Zwiers L.-H."/>
            <person name="Turgeon B."/>
            <person name="Goodwin S."/>
            <person name="Spatafora J."/>
            <person name="Crous P."/>
            <person name="Grigoriev I."/>
        </authorList>
    </citation>
    <scope>NUCLEOTIDE SEQUENCE</scope>
    <source>
        <strain evidence="8">ATCC 36951</strain>
    </source>
</reference>
<dbReference type="SUPFAM" id="SSF57667">
    <property type="entry name" value="beta-beta-alpha zinc fingers"/>
    <property type="match status" value="2"/>
</dbReference>
<evidence type="ECO:0000256" key="4">
    <source>
        <dbReference type="ARBA" id="ARBA00022833"/>
    </source>
</evidence>
<dbReference type="EMBL" id="ML993611">
    <property type="protein sequence ID" value="KAF2162910.1"/>
    <property type="molecule type" value="Genomic_DNA"/>
</dbReference>
<evidence type="ECO:0000256" key="2">
    <source>
        <dbReference type="ARBA" id="ARBA00022737"/>
    </source>
</evidence>
<keyword evidence="4" id="KW-0862">Zinc</keyword>
<protein>
    <recommendedName>
        <fullName evidence="7">C2H2-type domain-containing protein</fullName>
    </recommendedName>
</protein>
<name>A0A6A6C9H1_ZASCE</name>
<keyword evidence="3 5" id="KW-0863">Zinc-finger</keyword>
<dbReference type="GO" id="GO:0043565">
    <property type="term" value="F:sequence-specific DNA binding"/>
    <property type="evidence" value="ECO:0007669"/>
    <property type="project" value="TreeGrafter"/>
</dbReference>
<dbReference type="InterPro" id="IPR013087">
    <property type="entry name" value="Znf_C2H2_type"/>
</dbReference>
<evidence type="ECO:0000256" key="3">
    <source>
        <dbReference type="ARBA" id="ARBA00022771"/>
    </source>
</evidence>
<dbReference type="PANTHER" id="PTHR24408:SF58">
    <property type="entry name" value="TRANSCRIPTION FACTOR (TFIIIA), PUTATIVE (AFU_ORTHOLOGUE AFUA_1G05150)-RELATED"/>
    <property type="match status" value="1"/>
</dbReference>
<feature type="region of interest" description="Disordered" evidence="6">
    <location>
        <begin position="100"/>
        <end position="131"/>
    </location>
</feature>
<dbReference type="GeneID" id="54561529"/>
<keyword evidence="1" id="KW-0479">Metal-binding</keyword>
<evidence type="ECO:0000256" key="6">
    <source>
        <dbReference type="SAM" id="MobiDB-lite"/>
    </source>
</evidence>
<dbReference type="SMART" id="SM00355">
    <property type="entry name" value="ZnF_C2H2"/>
    <property type="match status" value="3"/>
</dbReference>